<gene>
    <name evidence="2" type="ORF">SAMN05421670_0503</name>
</gene>
<evidence type="ECO:0000313" key="3">
    <source>
        <dbReference type="Proteomes" id="UP000198734"/>
    </source>
</evidence>
<organism evidence="2 3">
    <name type="scientific">Psychrobacillus psychrotolerans</name>
    <dbReference type="NCBI Taxonomy" id="126156"/>
    <lineage>
        <taxon>Bacteria</taxon>
        <taxon>Bacillati</taxon>
        <taxon>Bacillota</taxon>
        <taxon>Bacilli</taxon>
        <taxon>Bacillales</taxon>
        <taxon>Bacillaceae</taxon>
        <taxon>Psychrobacillus</taxon>
    </lineage>
</organism>
<keyword evidence="1" id="KW-0472">Membrane</keyword>
<protein>
    <submittedName>
        <fullName evidence="2">Uncharacterized protein</fullName>
    </submittedName>
</protein>
<dbReference type="EMBL" id="FOXU01000001">
    <property type="protein sequence ID" value="SFP97585.1"/>
    <property type="molecule type" value="Genomic_DNA"/>
</dbReference>
<dbReference type="AlphaFoldDB" id="A0A1I5UQS1"/>
<accession>A0A1I5UQS1</accession>
<sequence length="70" mass="7724">MAKNKIFEWIGFVIIIGSIYANGSFRADGITTGTGINLSVIGIVVGVILTFTLFFIRKFRNKEALNRSVN</sequence>
<evidence type="ECO:0000256" key="1">
    <source>
        <dbReference type="SAM" id="Phobius"/>
    </source>
</evidence>
<feature type="transmembrane region" description="Helical" evidence="1">
    <location>
        <begin position="7"/>
        <end position="23"/>
    </location>
</feature>
<dbReference type="Proteomes" id="UP000198734">
    <property type="component" value="Unassembled WGS sequence"/>
</dbReference>
<dbReference type="RefSeq" id="WP_093533863.1">
    <property type="nucleotide sequence ID" value="NZ_FOXU01000001.1"/>
</dbReference>
<feature type="transmembrane region" description="Helical" evidence="1">
    <location>
        <begin position="35"/>
        <end position="56"/>
    </location>
</feature>
<evidence type="ECO:0000313" key="2">
    <source>
        <dbReference type="EMBL" id="SFP97585.1"/>
    </source>
</evidence>
<name>A0A1I5UQS1_9BACI</name>
<proteinExistence type="predicted"/>
<keyword evidence="1" id="KW-0812">Transmembrane</keyword>
<reference evidence="3" key="1">
    <citation type="submission" date="2016-10" db="EMBL/GenBank/DDBJ databases">
        <authorList>
            <person name="Varghese N."/>
            <person name="Submissions S."/>
        </authorList>
    </citation>
    <scope>NUCLEOTIDE SEQUENCE [LARGE SCALE GENOMIC DNA]</scope>
    <source>
        <strain evidence="3">DSM 11706</strain>
    </source>
</reference>
<keyword evidence="3" id="KW-1185">Reference proteome</keyword>
<dbReference type="OrthoDB" id="2454478at2"/>
<keyword evidence="1" id="KW-1133">Transmembrane helix</keyword>